<dbReference type="KEGG" id="gai:IMCC3135_33700"/>
<protein>
    <submittedName>
        <fullName evidence="1">Uncharacterized protein</fullName>
    </submittedName>
</protein>
<dbReference type="EMBL" id="CP018632">
    <property type="protein sequence ID" value="ASJ76781.1"/>
    <property type="molecule type" value="Genomic_DNA"/>
</dbReference>
<keyword evidence="2" id="KW-1185">Reference proteome</keyword>
<dbReference type="InterPro" id="IPR036420">
    <property type="entry name" value="BRCT_dom_sf"/>
</dbReference>
<reference evidence="1 2" key="1">
    <citation type="submission" date="2016-12" db="EMBL/GenBank/DDBJ databases">
        <authorList>
            <person name="Song W.-J."/>
            <person name="Kurnit D.M."/>
        </authorList>
    </citation>
    <scope>NUCLEOTIDE SEQUENCE [LARGE SCALE GENOMIC DNA]</scope>
    <source>
        <strain evidence="1 2">IMCC3135</strain>
    </source>
</reference>
<evidence type="ECO:0000313" key="2">
    <source>
        <dbReference type="Proteomes" id="UP000250079"/>
    </source>
</evidence>
<evidence type="ECO:0000313" key="1">
    <source>
        <dbReference type="EMBL" id="ASJ76781.1"/>
    </source>
</evidence>
<dbReference type="AlphaFoldDB" id="A0A2Z2P2D8"/>
<proteinExistence type="predicted"/>
<sequence length="229" mass="24865">MTMLDDDGQPVARRFGAARINDRKIDELIGLCRGVLADGAVTLSEAQYMQDWLRANKDIANHWPANIIFSRIESVLADGVLDSDEERDLIDTLIKATGDPQSDGQMRSNSSGLPLCEPYPDIEFADRIFCFTGKFATGSRKYVEEVVNGLGASSKSGPSGKVHSVTQNSLSDAIATKASESSRSPQFTFKLTTPERCQLDQLPALVLTKKNSPDSVAVQSVTSPGRVVR</sequence>
<gene>
    <name evidence="1" type="ORF">IMCC3135_33700</name>
</gene>
<dbReference type="Gene3D" id="3.40.50.10190">
    <property type="entry name" value="BRCT domain"/>
    <property type="match status" value="1"/>
</dbReference>
<organism evidence="1 2">
    <name type="scientific">Granulosicoccus antarcticus IMCC3135</name>
    <dbReference type="NCBI Taxonomy" id="1192854"/>
    <lineage>
        <taxon>Bacteria</taxon>
        <taxon>Pseudomonadati</taxon>
        <taxon>Pseudomonadota</taxon>
        <taxon>Gammaproteobacteria</taxon>
        <taxon>Chromatiales</taxon>
        <taxon>Granulosicoccaceae</taxon>
        <taxon>Granulosicoccus</taxon>
    </lineage>
</organism>
<accession>A0A2Z2P2D8</accession>
<dbReference type="Proteomes" id="UP000250079">
    <property type="component" value="Chromosome"/>
</dbReference>
<name>A0A2Z2P2D8_9GAMM</name>